<dbReference type="Gene3D" id="1.10.10.60">
    <property type="entry name" value="Homeodomain-like"/>
    <property type="match status" value="1"/>
</dbReference>
<organism evidence="7 8">
    <name type="scientific">Arcicella aquatica</name>
    <dbReference type="NCBI Taxonomy" id="217141"/>
    <lineage>
        <taxon>Bacteria</taxon>
        <taxon>Pseudomonadati</taxon>
        <taxon>Bacteroidota</taxon>
        <taxon>Cytophagia</taxon>
        <taxon>Cytophagales</taxon>
        <taxon>Flectobacillaceae</taxon>
        <taxon>Arcicella</taxon>
    </lineage>
</organism>
<dbReference type="InterPro" id="IPR036162">
    <property type="entry name" value="Resolvase-like_N_sf"/>
</dbReference>
<keyword evidence="2" id="KW-0229">DNA integration</keyword>
<gene>
    <name evidence="7" type="ORF">VB264_15305</name>
</gene>
<evidence type="ECO:0000256" key="5">
    <source>
        <dbReference type="PROSITE-ProRule" id="PRU10137"/>
    </source>
</evidence>
<keyword evidence="4" id="KW-0233">DNA recombination</keyword>
<feature type="domain" description="Resolvase/invertase-type recombinase catalytic" evidence="6">
    <location>
        <begin position="1"/>
        <end position="134"/>
    </location>
</feature>
<dbReference type="SUPFAM" id="SSF53041">
    <property type="entry name" value="Resolvase-like"/>
    <property type="match status" value="1"/>
</dbReference>
<evidence type="ECO:0000256" key="1">
    <source>
        <dbReference type="ARBA" id="ARBA00009913"/>
    </source>
</evidence>
<reference evidence="7 8" key="1">
    <citation type="submission" date="2023-12" db="EMBL/GenBank/DDBJ databases">
        <title>Novel species of the genus Arcicella isolated from rivers.</title>
        <authorList>
            <person name="Lu H."/>
        </authorList>
    </citation>
    <scope>NUCLEOTIDE SEQUENCE [LARGE SCALE GENOMIC DNA]</scope>
    <source>
        <strain evidence="7 8">LMG 21963</strain>
    </source>
</reference>
<accession>A0ABU5QQ00</accession>
<dbReference type="InterPro" id="IPR050639">
    <property type="entry name" value="SSR_resolvase"/>
</dbReference>
<evidence type="ECO:0000256" key="3">
    <source>
        <dbReference type="ARBA" id="ARBA00023125"/>
    </source>
</evidence>
<dbReference type="SMART" id="SM00857">
    <property type="entry name" value="Resolvase"/>
    <property type="match status" value="1"/>
</dbReference>
<dbReference type="CDD" id="cd03768">
    <property type="entry name" value="SR_ResInv"/>
    <property type="match status" value="1"/>
</dbReference>
<dbReference type="InterPro" id="IPR006118">
    <property type="entry name" value="Recombinase_CS"/>
</dbReference>
<dbReference type="EMBL" id="JAYFUL010000026">
    <property type="protein sequence ID" value="MEA5259162.1"/>
    <property type="molecule type" value="Genomic_DNA"/>
</dbReference>
<dbReference type="RefSeq" id="WP_323250671.1">
    <property type="nucleotide sequence ID" value="NZ_JAYFUL010000026.1"/>
</dbReference>
<dbReference type="PROSITE" id="PS51736">
    <property type="entry name" value="RECOMBINASES_3"/>
    <property type="match status" value="1"/>
</dbReference>
<evidence type="ECO:0000313" key="8">
    <source>
        <dbReference type="Proteomes" id="UP001304671"/>
    </source>
</evidence>
<evidence type="ECO:0000256" key="2">
    <source>
        <dbReference type="ARBA" id="ARBA00022908"/>
    </source>
</evidence>
<dbReference type="Pfam" id="PF02796">
    <property type="entry name" value="HTH_7"/>
    <property type="match status" value="1"/>
</dbReference>
<dbReference type="Pfam" id="PF00239">
    <property type="entry name" value="Resolvase"/>
    <property type="match status" value="1"/>
</dbReference>
<dbReference type="Gene3D" id="3.40.50.1390">
    <property type="entry name" value="Resolvase, N-terminal catalytic domain"/>
    <property type="match status" value="1"/>
</dbReference>
<comment type="similarity">
    <text evidence="1">Belongs to the site-specific recombinase resolvase family.</text>
</comment>
<dbReference type="PANTHER" id="PTHR30461:SF2">
    <property type="entry name" value="SERINE RECOMBINASE PINE-RELATED"/>
    <property type="match status" value="1"/>
</dbReference>
<evidence type="ECO:0000313" key="7">
    <source>
        <dbReference type="EMBL" id="MEA5259162.1"/>
    </source>
</evidence>
<dbReference type="PANTHER" id="PTHR30461">
    <property type="entry name" value="DNA-INVERTASE FROM LAMBDOID PROPHAGE"/>
    <property type="match status" value="1"/>
</dbReference>
<keyword evidence="3" id="KW-0238">DNA-binding</keyword>
<name>A0ABU5QQ00_9BACT</name>
<evidence type="ECO:0000256" key="4">
    <source>
        <dbReference type="ARBA" id="ARBA00023172"/>
    </source>
</evidence>
<keyword evidence="8" id="KW-1185">Reference proteome</keyword>
<dbReference type="InterPro" id="IPR006119">
    <property type="entry name" value="Resolv_N"/>
</dbReference>
<dbReference type="InterPro" id="IPR009057">
    <property type="entry name" value="Homeodomain-like_sf"/>
</dbReference>
<proteinExistence type="inferred from homology"/>
<dbReference type="PROSITE" id="PS00398">
    <property type="entry name" value="RECOMBINASES_2"/>
    <property type="match status" value="1"/>
</dbReference>
<dbReference type="PROSITE" id="PS00397">
    <property type="entry name" value="RECOMBINASES_1"/>
    <property type="match status" value="1"/>
</dbReference>
<dbReference type="Proteomes" id="UP001304671">
    <property type="component" value="Unassembled WGS sequence"/>
</dbReference>
<protein>
    <submittedName>
        <fullName evidence="7">Recombinase family protein</fullName>
    </submittedName>
</protein>
<feature type="active site" description="O-(5'-phospho-DNA)-serine intermediate" evidence="5">
    <location>
        <position position="9"/>
    </location>
</feature>
<comment type="caution">
    <text evidence="7">The sequence shown here is derived from an EMBL/GenBank/DDBJ whole genome shotgun (WGS) entry which is preliminary data.</text>
</comment>
<dbReference type="CDD" id="cd00569">
    <property type="entry name" value="HTH_Hin_like"/>
    <property type="match status" value="1"/>
</dbReference>
<sequence>MLIGYARVSTIDQNTDLQTDALKIAGCQKIFIDKISGVKSDRPELNKLKEQLREGDTLVVWRLDRLGRSLRDLIDWMNYLEKEKVMLKSLQESIDTGNPTGKLIFHIFGALSEFERNLIVERTNAGLKAARARGIKGGRKPKLDAAKQKTAQTMYDSRNHTIKEICETLKITKPTLYKYLKR</sequence>
<dbReference type="InterPro" id="IPR006120">
    <property type="entry name" value="Resolvase_HTH_dom"/>
</dbReference>
<evidence type="ECO:0000259" key="6">
    <source>
        <dbReference type="PROSITE" id="PS51736"/>
    </source>
</evidence>
<dbReference type="SUPFAM" id="SSF46689">
    <property type="entry name" value="Homeodomain-like"/>
    <property type="match status" value="1"/>
</dbReference>